<gene>
    <name evidence="2" type="primary">ORF41302</name>
</gene>
<evidence type="ECO:0000256" key="1">
    <source>
        <dbReference type="SAM" id="Phobius"/>
    </source>
</evidence>
<protein>
    <submittedName>
        <fullName evidence="2">Uncharacterized protein</fullName>
    </submittedName>
</protein>
<name>A0A0B6YXL3_9EUPU</name>
<proteinExistence type="predicted"/>
<dbReference type="AlphaFoldDB" id="A0A0B6YXL3"/>
<feature type="non-terminal residue" evidence="2">
    <location>
        <position position="129"/>
    </location>
</feature>
<keyword evidence="1" id="KW-1133">Transmembrane helix</keyword>
<organism evidence="2">
    <name type="scientific">Arion vulgaris</name>
    <dbReference type="NCBI Taxonomy" id="1028688"/>
    <lineage>
        <taxon>Eukaryota</taxon>
        <taxon>Metazoa</taxon>
        <taxon>Spiralia</taxon>
        <taxon>Lophotrochozoa</taxon>
        <taxon>Mollusca</taxon>
        <taxon>Gastropoda</taxon>
        <taxon>Heterobranchia</taxon>
        <taxon>Euthyneura</taxon>
        <taxon>Panpulmonata</taxon>
        <taxon>Eupulmonata</taxon>
        <taxon>Stylommatophora</taxon>
        <taxon>Helicina</taxon>
        <taxon>Arionoidea</taxon>
        <taxon>Arionidae</taxon>
        <taxon>Arion</taxon>
    </lineage>
</organism>
<evidence type="ECO:0000313" key="2">
    <source>
        <dbReference type="EMBL" id="CEK61099.1"/>
    </source>
</evidence>
<keyword evidence="1" id="KW-0812">Transmembrane</keyword>
<accession>A0A0B6YXL3</accession>
<reference evidence="2" key="1">
    <citation type="submission" date="2014-12" db="EMBL/GenBank/DDBJ databases">
        <title>Insight into the proteome of Arion vulgaris.</title>
        <authorList>
            <person name="Aradska J."/>
            <person name="Bulat T."/>
            <person name="Smidak R."/>
            <person name="Sarate P."/>
            <person name="Gangsoo J."/>
            <person name="Sialana F."/>
            <person name="Bilban M."/>
            <person name="Lubec G."/>
        </authorList>
    </citation>
    <scope>NUCLEOTIDE SEQUENCE</scope>
    <source>
        <tissue evidence="2">Skin</tissue>
    </source>
</reference>
<sequence length="129" mass="14563">MDNKSLNLSLMSPPSVIHDELGFGIPTWENMNLSQVLLPVLCAIFIAVVIVVIACCLIQKKSMSRGVLRQKSCHTIETLHEASEHDIYDVINEVRGNNFFTDKFQRRHDKMDSMLASHHLSHADLSTAF</sequence>
<dbReference type="EMBL" id="HACG01014234">
    <property type="protein sequence ID" value="CEK61099.1"/>
    <property type="molecule type" value="Transcribed_RNA"/>
</dbReference>
<feature type="transmembrane region" description="Helical" evidence="1">
    <location>
        <begin position="36"/>
        <end position="58"/>
    </location>
</feature>
<keyword evidence="1" id="KW-0472">Membrane</keyword>